<dbReference type="SUPFAM" id="SSF48317">
    <property type="entry name" value="Acid phosphatase/Vanadium-dependent haloperoxidase"/>
    <property type="match status" value="1"/>
</dbReference>
<evidence type="ECO:0000256" key="1">
    <source>
        <dbReference type="SAM" id="MobiDB-lite"/>
    </source>
</evidence>
<name>A0ABR7SXE5_9ACTN</name>
<dbReference type="InterPro" id="IPR001206">
    <property type="entry name" value="Diacylglycerol_kinase_cat_dom"/>
</dbReference>
<gene>
    <name evidence="3" type="ORF">H9Y04_41020</name>
</gene>
<dbReference type="SMART" id="SM00046">
    <property type="entry name" value="DAGKc"/>
    <property type="match status" value="1"/>
</dbReference>
<reference evidence="3 4" key="1">
    <citation type="submission" date="2020-08" db="EMBL/GenBank/DDBJ databases">
        <title>Genemic of Streptomyces polyaspartic.</title>
        <authorList>
            <person name="Liu W."/>
        </authorList>
    </citation>
    <scope>NUCLEOTIDE SEQUENCE [LARGE SCALE GENOMIC DNA]</scope>
    <source>
        <strain evidence="3 4">TRM66268-LWL</strain>
    </source>
</reference>
<protein>
    <submittedName>
        <fullName evidence="3">Phosphoesterase</fullName>
    </submittedName>
</protein>
<evidence type="ECO:0000259" key="2">
    <source>
        <dbReference type="PROSITE" id="PS50146"/>
    </source>
</evidence>
<evidence type="ECO:0000313" key="3">
    <source>
        <dbReference type="EMBL" id="MBC9718928.1"/>
    </source>
</evidence>
<dbReference type="InterPro" id="IPR017438">
    <property type="entry name" value="ATP-NAD_kinase_N"/>
</dbReference>
<feature type="domain" description="DAGKc" evidence="2">
    <location>
        <begin position="196"/>
        <end position="324"/>
    </location>
</feature>
<proteinExistence type="predicted"/>
<dbReference type="Gene3D" id="3.40.50.10330">
    <property type="entry name" value="Probable inorganic polyphosphate/atp-NAD kinase, domain 1"/>
    <property type="match status" value="1"/>
</dbReference>
<dbReference type="Pfam" id="PF00781">
    <property type="entry name" value="DAGK_cat"/>
    <property type="match status" value="1"/>
</dbReference>
<dbReference type="Proteomes" id="UP000642284">
    <property type="component" value="Unassembled WGS sequence"/>
</dbReference>
<dbReference type="PROSITE" id="PS50146">
    <property type="entry name" value="DAGK"/>
    <property type="match status" value="1"/>
</dbReference>
<comment type="caution">
    <text evidence="3">The sequence shown here is derived from an EMBL/GenBank/DDBJ whole genome shotgun (WGS) entry which is preliminary data.</text>
</comment>
<organism evidence="3 4">
    <name type="scientific">Streptomyces polyasparticus</name>
    <dbReference type="NCBI Taxonomy" id="2767826"/>
    <lineage>
        <taxon>Bacteria</taxon>
        <taxon>Bacillati</taxon>
        <taxon>Actinomycetota</taxon>
        <taxon>Actinomycetes</taxon>
        <taxon>Kitasatosporales</taxon>
        <taxon>Streptomycetaceae</taxon>
        <taxon>Streptomyces</taxon>
    </lineage>
</organism>
<dbReference type="EMBL" id="JACTVJ010000030">
    <property type="protein sequence ID" value="MBC9718928.1"/>
    <property type="molecule type" value="Genomic_DNA"/>
</dbReference>
<feature type="region of interest" description="Disordered" evidence="1">
    <location>
        <begin position="1"/>
        <end position="29"/>
    </location>
</feature>
<sequence>MSQSGRLWGIPGTARRPWRPLTAKQGMRPSSAAQTLRAIAGHDAVWLGAAAALGMAGGRSGRRAALRGIGSVAIVSALHHAMVKPAARNARPVRDAFPALFPRPGTASLPSSPLAPAAAFASGVALESPRYGLVALPFAAGLAAVRGRTGPVHRARVATGLAIGVGAALLTCRWWPVKPEAAAAAAPPRRPAPVLAGGKGLHVVVNPSSGTSWTQDTAEALKELLPEAELTVFEPGDDLVALLDAAARRAVEENGALGVCGGDGTVNTGSATAVRHRVPLAVFPGGTFNHFAVDLGNQTLEDVARAIHAGDAVVADVGRATSSTTEAAGSAPGEQQLFLNTFSIGVYSELVHARERLERRIGKWPALTVGLVKVLATGTPLSVVINGRPRRIWLLFAGNGVYHPAGFAPTYRTQLDDGLLDVRAVEAGTPLARTRLLLAVLTGTLHNSRVLRTAQVRRLELEVREGEPHFAYDGEVTESTYRRLILDKLPKAVTLYRPADQDQWLR</sequence>
<dbReference type="InterPro" id="IPR016064">
    <property type="entry name" value="NAD/diacylglycerol_kinase_sf"/>
</dbReference>
<dbReference type="Gene3D" id="2.60.200.40">
    <property type="match status" value="1"/>
</dbReference>
<dbReference type="InterPro" id="IPR036938">
    <property type="entry name" value="PAP2/HPO_sf"/>
</dbReference>
<dbReference type="SUPFAM" id="SSF111331">
    <property type="entry name" value="NAD kinase/diacylglycerol kinase-like"/>
    <property type="match status" value="1"/>
</dbReference>
<evidence type="ECO:0000313" key="4">
    <source>
        <dbReference type="Proteomes" id="UP000642284"/>
    </source>
</evidence>
<keyword evidence="4" id="KW-1185">Reference proteome</keyword>
<accession>A0ABR7SXE5</accession>